<feature type="region of interest" description="Disordered" evidence="1">
    <location>
        <begin position="1"/>
        <end position="24"/>
    </location>
</feature>
<organism evidence="2 3">
    <name type="scientific">Mycolicibacterium iranicum</name>
    <name type="common">Mycobacterium iranicum</name>
    <dbReference type="NCBI Taxonomy" id="912594"/>
    <lineage>
        <taxon>Bacteria</taxon>
        <taxon>Bacillati</taxon>
        <taxon>Actinomycetota</taxon>
        <taxon>Actinomycetes</taxon>
        <taxon>Mycobacteriales</taxon>
        <taxon>Mycobacteriaceae</taxon>
        <taxon>Mycolicibacterium</taxon>
    </lineage>
</organism>
<sequence length="208" mass="23234">MTDESTNSTRKRLQITGSREPSEHVDGAWWPRSKCLTDELPELLGAVYDRVGPVAAVAYRHDGWTTTAPELSYGGADTVRLVSFDSAEPPSVIVIGQNGHHLTLRVISPETDQQDAQKMLESIPDRPVRTDRRSAAAARSVAEVARKLAEHEGRNDPKRDAEILEWCEAASEQFDDARIQTFVPILVEHIVNNRIHKEHHDEATASRQ</sequence>
<comment type="caution">
    <text evidence="2">The sequence shown here is derived from an EMBL/GenBank/DDBJ whole genome shotgun (WGS) entry which is preliminary data.</text>
</comment>
<dbReference type="NCBIfam" id="NF046112">
    <property type="entry name" value="MSMEG_6209_Nter"/>
    <property type="match status" value="1"/>
</dbReference>
<accession>A0A178LYM8</accession>
<dbReference type="Pfam" id="PF19457">
    <property type="entry name" value="DUF5994"/>
    <property type="match status" value="1"/>
</dbReference>
<dbReference type="Proteomes" id="UP000078396">
    <property type="component" value="Unassembled WGS sequence"/>
</dbReference>
<dbReference type="InterPro" id="IPR046036">
    <property type="entry name" value="DUF5994"/>
</dbReference>
<evidence type="ECO:0000256" key="1">
    <source>
        <dbReference type="SAM" id="MobiDB-lite"/>
    </source>
</evidence>
<protein>
    <submittedName>
        <fullName evidence="2">Uncharacterized protein</fullName>
    </submittedName>
</protein>
<dbReference type="AlphaFoldDB" id="A0A178LYM8"/>
<name>A0A178LYM8_MYCIR</name>
<gene>
    <name evidence="2" type="ORF">A4X20_16110</name>
</gene>
<dbReference type="RefSeq" id="WP_064280903.1">
    <property type="nucleotide sequence ID" value="NZ_LWCS01000015.1"/>
</dbReference>
<reference evidence="2 3" key="1">
    <citation type="submission" date="2016-04" db="EMBL/GenBank/DDBJ databases">
        <title>Draft Genome Sequences of Staphylococcus capitis Strain H36, S. capitis Strain H65, S. cohnii Strain H62, S. hominis Strain H69, Mycobacterium iranicum Strain H39, Plantibacter sp. Strain H53, Pseudomonas oryzihabitans Strain H72, and Microbacterium sp. Strain H83, isolated from residential settings.</title>
        <authorList>
            <person name="Lymperopoulou D."/>
            <person name="Adams R.I."/>
            <person name="Lindow S."/>
            <person name="Coil D.A."/>
            <person name="Jospin G."/>
            <person name="Eisen J.A."/>
        </authorList>
    </citation>
    <scope>NUCLEOTIDE SEQUENCE [LARGE SCALE GENOMIC DNA]</scope>
    <source>
        <strain evidence="2 3">H39</strain>
    </source>
</reference>
<proteinExistence type="predicted"/>
<dbReference type="EMBL" id="LWCS01000015">
    <property type="protein sequence ID" value="OAN39877.1"/>
    <property type="molecule type" value="Genomic_DNA"/>
</dbReference>
<evidence type="ECO:0000313" key="3">
    <source>
        <dbReference type="Proteomes" id="UP000078396"/>
    </source>
</evidence>
<dbReference type="OrthoDB" id="3785441at2"/>
<evidence type="ECO:0000313" key="2">
    <source>
        <dbReference type="EMBL" id="OAN39877.1"/>
    </source>
</evidence>